<keyword evidence="1" id="KW-0472">Membrane</keyword>
<evidence type="ECO:0000313" key="2">
    <source>
        <dbReference type="EMBL" id="KAH3816840.1"/>
    </source>
</evidence>
<protein>
    <submittedName>
        <fullName evidence="2">Uncharacterized protein</fullName>
    </submittedName>
</protein>
<gene>
    <name evidence="2" type="ORF">DPMN_118363</name>
</gene>
<feature type="transmembrane region" description="Helical" evidence="1">
    <location>
        <begin position="12"/>
        <end position="29"/>
    </location>
</feature>
<name>A0A9D4GKM2_DREPO</name>
<keyword evidence="1" id="KW-1133">Transmembrane helix</keyword>
<keyword evidence="3" id="KW-1185">Reference proteome</keyword>
<accession>A0A9D4GKM2</accession>
<dbReference type="Proteomes" id="UP000828390">
    <property type="component" value="Unassembled WGS sequence"/>
</dbReference>
<evidence type="ECO:0000313" key="3">
    <source>
        <dbReference type="Proteomes" id="UP000828390"/>
    </source>
</evidence>
<dbReference type="EMBL" id="JAIWYP010000005">
    <property type="protein sequence ID" value="KAH3816840.1"/>
    <property type="molecule type" value="Genomic_DNA"/>
</dbReference>
<evidence type="ECO:0000256" key="1">
    <source>
        <dbReference type="SAM" id="Phobius"/>
    </source>
</evidence>
<sequence length="74" mass="8811">MGCFWVFLRRYGMFLGVFCDDMGCFWVFLRRYGMFLGVFGKMLDHFVGDRNPSATVSYLRDLIGIFDFRIQRLC</sequence>
<reference evidence="2" key="1">
    <citation type="journal article" date="2019" name="bioRxiv">
        <title>The Genome of the Zebra Mussel, Dreissena polymorpha: A Resource for Invasive Species Research.</title>
        <authorList>
            <person name="McCartney M.A."/>
            <person name="Auch B."/>
            <person name="Kono T."/>
            <person name="Mallez S."/>
            <person name="Zhang Y."/>
            <person name="Obille A."/>
            <person name="Becker A."/>
            <person name="Abrahante J.E."/>
            <person name="Garbe J."/>
            <person name="Badalamenti J.P."/>
            <person name="Herman A."/>
            <person name="Mangelson H."/>
            <person name="Liachko I."/>
            <person name="Sullivan S."/>
            <person name="Sone E.D."/>
            <person name="Koren S."/>
            <person name="Silverstein K.A.T."/>
            <person name="Beckman K.B."/>
            <person name="Gohl D.M."/>
        </authorList>
    </citation>
    <scope>NUCLEOTIDE SEQUENCE</scope>
    <source>
        <strain evidence="2">Duluth1</strain>
        <tissue evidence="2">Whole animal</tissue>
    </source>
</reference>
<dbReference type="AlphaFoldDB" id="A0A9D4GKM2"/>
<comment type="caution">
    <text evidence="2">The sequence shown here is derived from an EMBL/GenBank/DDBJ whole genome shotgun (WGS) entry which is preliminary data.</text>
</comment>
<keyword evidence="1" id="KW-0812">Transmembrane</keyword>
<organism evidence="2 3">
    <name type="scientific">Dreissena polymorpha</name>
    <name type="common">Zebra mussel</name>
    <name type="synonym">Mytilus polymorpha</name>
    <dbReference type="NCBI Taxonomy" id="45954"/>
    <lineage>
        <taxon>Eukaryota</taxon>
        <taxon>Metazoa</taxon>
        <taxon>Spiralia</taxon>
        <taxon>Lophotrochozoa</taxon>
        <taxon>Mollusca</taxon>
        <taxon>Bivalvia</taxon>
        <taxon>Autobranchia</taxon>
        <taxon>Heteroconchia</taxon>
        <taxon>Euheterodonta</taxon>
        <taxon>Imparidentia</taxon>
        <taxon>Neoheterodontei</taxon>
        <taxon>Myida</taxon>
        <taxon>Dreissenoidea</taxon>
        <taxon>Dreissenidae</taxon>
        <taxon>Dreissena</taxon>
    </lineage>
</organism>
<proteinExistence type="predicted"/>
<reference evidence="2" key="2">
    <citation type="submission" date="2020-11" db="EMBL/GenBank/DDBJ databases">
        <authorList>
            <person name="McCartney M.A."/>
            <person name="Auch B."/>
            <person name="Kono T."/>
            <person name="Mallez S."/>
            <person name="Becker A."/>
            <person name="Gohl D.M."/>
            <person name="Silverstein K.A.T."/>
            <person name="Koren S."/>
            <person name="Bechman K.B."/>
            <person name="Herman A."/>
            <person name="Abrahante J.E."/>
            <person name="Garbe J."/>
        </authorList>
    </citation>
    <scope>NUCLEOTIDE SEQUENCE</scope>
    <source>
        <strain evidence="2">Duluth1</strain>
        <tissue evidence="2">Whole animal</tissue>
    </source>
</reference>